<protein>
    <submittedName>
        <fullName evidence="3">ABC transporter substrate-binding protein</fullName>
    </submittedName>
</protein>
<keyword evidence="1" id="KW-0732">Signal</keyword>
<dbReference type="InterPro" id="IPR007210">
    <property type="entry name" value="ABC_Gly_betaine_transp_sub-bd"/>
</dbReference>
<dbReference type="PROSITE" id="PS51257">
    <property type="entry name" value="PROKAR_LIPOPROTEIN"/>
    <property type="match status" value="1"/>
</dbReference>
<evidence type="ECO:0000313" key="3">
    <source>
        <dbReference type="EMBL" id="RNE59466.1"/>
    </source>
</evidence>
<feature type="chain" id="PRO_5017982677" evidence="1">
    <location>
        <begin position="29"/>
        <end position="309"/>
    </location>
</feature>
<gene>
    <name evidence="3" type="ORF">EEJ31_09770</name>
</gene>
<name>A0A3M8L264_9MICO</name>
<dbReference type="Gene3D" id="3.40.190.10">
    <property type="entry name" value="Periplasmic binding protein-like II"/>
    <property type="match status" value="1"/>
</dbReference>
<sequence length="309" mass="32969">MFTSKRRALGLVAGVAGMVVALSGCASADPIKGDTAPSSSGDTTTLVVGSQDYYSNEIVAEIYAQALENNGYNVERDFRIGVREVYLPDLEAGKIDVFPEYTGSLLQALDKNAKGGTKEEVHDALADAVPDTLRVLDAAGASDQNSWTVTEDFAKKYNLTDLASLKNVTEPITVGGNSELQTRPYGPKALKEKYGIDIAGFTPVEDSGGPLTVKALVDGDIQLANIYTADPNIKSNHLVALKDPDGLFFPDNIVPVVSKKVDDKAIDILNTISGALGEGELVDLNSESVNDKKQADVIASEWLKEKNLF</sequence>
<evidence type="ECO:0000256" key="1">
    <source>
        <dbReference type="SAM" id="SignalP"/>
    </source>
</evidence>
<dbReference type="EMBL" id="RDSR01000015">
    <property type="protein sequence ID" value="RNE59466.1"/>
    <property type="molecule type" value="Genomic_DNA"/>
</dbReference>
<dbReference type="CDD" id="cd13606">
    <property type="entry name" value="PBP2_ProX_like"/>
    <property type="match status" value="1"/>
</dbReference>
<accession>A0A3M8L264</accession>
<evidence type="ECO:0000259" key="2">
    <source>
        <dbReference type="Pfam" id="PF04069"/>
    </source>
</evidence>
<dbReference type="RefSeq" id="WP_123046115.1">
    <property type="nucleotide sequence ID" value="NZ_RDSR01000015.1"/>
</dbReference>
<dbReference type="GO" id="GO:0022857">
    <property type="term" value="F:transmembrane transporter activity"/>
    <property type="evidence" value="ECO:0007669"/>
    <property type="project" value="InterPro"/>
</dbReference>
<comment type="caution">
    <text evidence="3">The sequence shown here is derived from an EMBL/GenBank/DDBJ whole genome shotgun (WGS) entry which is preliminary data.</text>
</comment>
<reference evidence="3 4" key="1">
    <citation type="submission" date="2018-11" db="EMBL/GenBank/DDBJ databases">
        <title>Cryobacterium sp. nov., isolated from rhizosphere soil of lettuce.</title>
        <authorList>
            <person name="Wang Y."/>
        </authorList>
    </citation>
    <scope>NUCLEOTIDE SEQUENCE [LARGE SCALE GENOMIC DNA]</scope>
    <source>
        <strain evidence="3 4">NEAU-85</strain>
    </source>
</reference>
<dbReference type="OrthoDB" id="9781705at2"/>
<organism evidence="3 4">
    <name type="scientific">Cryobacterium tepidiphilum</name>
    <dbReference type="NCBI Taxonomy" id="2486026"/>
    <lineage>
        <taxon>Bacteria</taxon>
        <taxon>Bacillati</taxon>
        <taxon>Actinomycetota</taxon>
        <taxon>Actinomycetes</taxon>
        <taxon>Micrococcales</taxon>
        <taxon>Microbacteriaceae</taxon>
        <taxon>Cryobacterium</taxon>
    </lineage>
</organism>
<feature type="domain" description="ABC-type glycine betaine transport system substrate-binding" evidence="2">
    <location>
        <begin position="45"/>
        <end position="305"/>
    </location>
</feature>
<proteinExistence type="predicted"/>
<evidence type="ECO:0000313" key="4">
    <source>
        <dbReference type="Proteomes" id="UP000279859"/>
    </source>
</evidence>
<keyword evidence="4" id="KW-1185">Reference proteome</keyword>
<dbReference type="Pfam" id="PF04069">
    <property type="entry name" value="OpuAC"/>
    <property type="match status" value="1"/>
</dbReference>
<dbReference type="AlphaFoldDB" id="A0A3M8L264"/>
<dbReference type="Gene3D" id="3.40.190.120">
    <property type="entry name" value="Osmoprotection protein (prox), domain 2"/>
    <property type="match status" value="1"/>
</dbReference>
<feature type="signal peptide" evidence="1">
    <location>
        <begin position="1"/>
        <end position="28"/>
    </location>
</feature>
<dbReference type="Proteomes" id="UP000279859">
    <property type="component" value="Unassembled WGS sequence"/>
</dbReference>
<dbReference type="GO" id="GO:0043190">
    <property type="term" value="C:ATP-binding cassette (ABC) transporter complex"/>
    <property type="evidence" value="ECO:0007669"/>
    <property type="project" value="InterPro"/>
</dbReference>
<dbReference type="SUPFAM" id="SSF53850">
    <property type="entry name" value="Periplasmic binding protein-like II"/>
    <property type="match status" value="1"/>
</dbReference>